<gene>
    <name evidence="8" type="ORF">F0475_03755</name>
</gene>
<feature type="transmembrane region" description="Helical" evidence="6">
    <location>
        <begin position="104"/>
        <end position="133"/>
    </location>
</feature>
<dbReference type="GO" id="GO:0016020">
    <property type="term" value="C:membrane"/>
    <property type="evidence" value="ECO:0007669"/>
    <property type="project" value="UniProtKB-SubCell"/>
</dbReference>
<feature type="transmembrane region" description="Helical" evidence="6">
    <location>
        <begin position="12"/>
        <end position="36"/>
    </location>
</feature>
<dbReference type="InterPro" id="IPR020846">
    <property type="entry name" value="MFS_dom"/>
</dbReference>
<evidence type="ECO:0000313" key="9">
    <source>
        <dbReference type="Proteomes" id="UP000482295"/>
    </source>
</evidence>
<dbReference type="PANTHER" id="PTHR12778">
    <property type="entry name" value="SOLUTE CARRIER FAMILY 33 ACETYL-COA TRANSPORTER -RELATED"/>
    <property type="match status" value="1"/>
</dbReference>
<name>A0A7C9LP41_9BACT</name>
<dbReference type="InterPro" id="IPR011701">
    <property type="entry name" value="MFS"/>
</dbReference>
<keyword evidence="3 6" id="KW-0812">Transmembrane</keyword>
<protein>
    <submittedName>
        <fullName evidence="8">MFS transporter</fullName>
    </submittedName>
</protein>
<dbReference type="SUPFAM" id="SSF103473">
    <property type="entry name" value="MFS general substrate transporter"/>
    <property type="match status" value="1"/>
</dbReference>
<dbReference type="Gene3D" id="1.20.1250.20">
    <property type="entry name" value="MFS general substrate transporter like domains"/>
    <property type="match status" value="1"/>
</dbReference>
<dbReference type="Proteomes" id="UP000482295">
    <property type="component" value="Unassembled WGS sequence"/>
</dbReference>
<keyword evidence="9" id="KW-1185">Reference proteome</keyword>
<feature type="transmembrane region" description="Helical" evidence="6">
    <location>
        <begin position="169"/>
        <end position="189"/>
    </location>
</feature>
<dbReference type="PANTHER" id="PTHR12778:SF10">
    <property type="entry name" value="MAJOR FACILITATOR SUPERFAMILY DOMAIN-CONTAINING PROTEIN 3"/>
    <property type="match status" value="1"/>
</dbReference>
<dbReference type="Pfam" id="PF07690">
    <property type="entry name" value="MFS_1"/>
    <property type="match status" value="1"/>
</dbReference>
<organism evidence="8 9">
    <name type="scientific">Prevotella vespertina</name>
    <dbReference type="NCBI Taxonomy" id="2608404"/>
    <lineage>
        <taxon>Bacteria</taxon>
        <taxon>Pseudomonadati</taxon>
        <taxon>Bacteroidota</taxon>
        <taxon>Bacteroidia</taxon>
        <taxon>Bacteroidales</taxon>
        <taxon>Prevotellaceae</taxon>
        <taxon>Prevotella</taxon>
    </lineage>
</organism>
<keyword evidence="4 6" id="KW-1133">Transmembrane helix</keyword>
<dbReference type="AlphaFoldDB" id="A0A7C9LP41"/>
<feature type="transmembrane region" description="Helical" evidence="6">
    <location>
        <begin position="378"/>
        <end position="396"/>
    </location>
</feature>
<feature type="transmembrane region" description="Helical" evidence="6">
    <location>
        <begin position="222"/>
        <end position="243"/>
    </location>
</feature>
<dbReference type="InterPro" id="IPR004752">
    <property type="entry name" value="AmpG_permease/AT-1"/>
</dbReference>
<evidence type="ECO:0000259" key="7">
    <source>
        <dbReference type="PROSITE" id="PS50850"/>
    </source>
</evidence>
<feature type="domain" description="Major facilitator superfamily (MFS) profile" evidence="7">
    <location>
        <begin position="6"/>
        <end position="400"/>
    </location>
</feature>
<feature type="transmembrane region" description="Helical" evidence="6">
    <location>
        <begin position="286"/>
        <end position="304"/>
    </location>
</feature>
<keyword evidence="2" id="KW-0813">Transport</keyword>
<evidence type="ECO:0000313" key="8">
    <source>
        <dbReference type="EMBL" id="MUL27438.1"/>
    </source>
</evidence>
<dbReference type="InterPro" id="IPR036259">
    <property type="entry name" value="MFS_trans_sf"/>
</dbReference>
<evidence type="ECO:0000256" key="2">
    <source>
        <dbReference type="ARBA" id="ARBA00022448"/>
    </source>
</evidence>
<comment type="caution">
    <text evidence="8">The sequence shown here is derived from an EMBL/GenBank/DDBJ whole genome shotgun (WGS) entry which is preliminary data.</text>
</comment>
<feature type="transmembrane region" description="Helical" evidence="6">
    <location>
        <begin position="310"/>
        <end position="331"/>
    </location>
</feature>
<evidence type="ECO:0000256" key="6">
    <source>
        <dbReference type="SAM" id="Phobius"/>
    </source>
</evidence>
<evidence type="ECO:0000256" key="4">
    <source>
        <dbReference type="ARBA" id="ARBA00022989"/>
    </source>
</evidence>
<feature type="transmembrane region" description="Helical" evidence="6">
    <location>
        <begin position="352"/>
        <end position="372"/>
    </location>
</feature>
<reference evidence="8 9" key="1">
    <citation type="submission" date="2019-09" db="EMBL/GenBank/DDBJ databases">
        <title>Prevotella A2879 sp. nov., isolated from an abscess of a patient.</title>
        <authorList>
            <person name="Buhl M."/>
            <person name="Oberhettinger P."/>
        </authorList>
    </citation>
    <scope>NUCLEOTIDE SEQUENCE [LARGE SCALE GENOMIC DNA]</scope>
    <source>
        <strain evidence="8 9">A2879</strain>
    </source>
</reference>
<comment type="subcellular location">
    <subcellularLocation>
        <location evidence="1">Membrane</location>
        <topology evidence="1">Multi-pass membrane protein</topology>
    </subcellularLocation>
</comment>
<dbReference type="RefSeq" id="WP_155715445.1">
    <property type="nucleotide sequence ID" value="NZ_VVIQ01000003.1"/>
</dbReference>
<proteinExistence type="predicted"/>
<dbReference type="EMBL" id="VVIQ01000003">
    <property type="protein sequence ID" value="MUL27438.1"/>
    <property type="molecule type" value="Genomic_DNA"/>
</dbReference>
<evidence type="ECO:0000256" key="3">
    <source>
        <dbReference type="ARBA" id="ARBA00022692"/>
    </source>
</evidence>
<accession>A0A7C9LP41</accession>
<evidence type="ECO:0000256" key="5">
    <source>
        <dbReference type="ARBA" id="ARBA00023136"/>
    </source>
</evidence>
<feature type="transmembrane region" description="Helical" evidence="6">
    <location>
        <begin position="145"/>
        <end position="163"/>
    </location>
</feature>
<dbReference type="GO" id="GO:0022857">
    <property type="term" value="F:transmembrane transporter activity"/>
    <property type="evidence" value="ECO:0007669"/>
    <property type="project" value="InterPro"/>
</dbReference>
<keyword evidence="5 6" id="KW-0472">Membrane</keyword>
<dbReference type="PROSITE" id="PS50850">
    <property type="entry name" value="MFS"/>
    <property type="match status" value="1"/>
</dbReference>
<feature type="transmembrane region" description="Helical" evidence="6">
    <location>
        <begin position="255"/>
        <end position="274"/>
    </location>
</feature>
<evidence type="ECO:0000256" key="1">
    <source>
        <dbReference type="ARBA" id="ARBA00004141"/>
    </source>
</evidence>
<sequence length="402" mass="44814">MFNSISSKKLSLGTFFCLYIAQMVPSSFLMTALQVIMREGQYSLATIGLLNLVRLPWTIKFLWSPFIDRHCVTVGDYKRTIVTTELIYAVALLATGLINVHSEITLVIILTCISMLASATQDIATDALAILAFKKYDHSMLNSMQSMGAFGGAVIGGGLLLILLKSYGWNVVVPCLALFVTMMIIPLLLNTHIRIENEKPRERAKWTDIFRFFTRKQIWPQIGFLMLYYMGIIGILSMLRPYLVDKGYDMKEIGFLTGIVGTTASFIMAWFSGVLIRRIGIHKARIIIAGLIILAPVYFLAMTFTDFNKVAFVMGIIYIQACYGLATVVLYTSAMRCVRPGREGTDFTIQIVISHISGLLVAVLAGTVAHLFAYRGLYIAETAVAIISLIYVLIAFRREKNS</sequence>